<accession>A0A9X1F4B7</accession>
<keyword evidence="1" id="KW-0805">Transcription regulation</keyword>
<dbReference type="EMBL" id="JAGSPC010000001">
    <property type="protein sequence ID" value="MBV7259083.1"/>
    <property type="molecule type" value="Genomic_DNA"/>
</dbReference>
<evidence type="ECO:0000256" key="1">
    <source>
        <dbReference type="ARBA" id="ARBA00023015"/>
    </source>
</evidence>
<dbReference type="InterPro" id="IPR019888">
    <property type="entry name" value="Tscrpt_reg_AsnC-like"/>
</dbReference>
<feature type="domain" description="HTH asnC-type" evidence="4">
    <location>
        <begin position="9"/>
        <end position="70"/>
    </location>
</feature>
<keyword evidence="2" id="KW-0238">DNA-binding</keyword>
<dbReference type="GO" id="GO:0043200">
    <property type="term" value="P:response to amino acid"/>
    <property type="evidence" value="ECO:0007669"/>
    <property type="project" value="TreeGrafter"/>
</dbReference>
<protein>
    <submittedName>
        <fullName evidence="5">Lrp/AsnC family transcriptional regulator</fullName>
    </submittedName>
</protein>
<dbReference type="InterPro" id="IPR000485">
    <property type="entry name" value="AsnC-type_HTH_dom"/>
</dbReference>
<dbReference type="CDD" id="cd00090">
    <property type="entry name" value="HTH_ARSR"/>
    <property type="match status" value="1"/>
</dbReference>
<dbReference type="GO" id="GO:0005829">
    <property type="term" value="C:cytosol"/>
    <property type="evidence" value="ECO:0007669"/>
    <property type="project" value="TreeGrafter"/>
</dbReference>
<dbReference type="PANTHER" id="PTHR30154">
    <property type="entry name" value="LEUCINE-RESPONSIVE REGULATORY PROTEIN"/>
    <property type="match status" value="1"/>
</dbReference>
<dbReference type="AlphaFoldDB" id="A0A9X1F4B7"/>
<evidence type="ECO:0000256" key="3">
    <source>
        <dbReference type="ARBA" id="ARBA00023163"/>
    </source>
</evidence>
<dbReference type="Pfam" id="PF01037">
    <property type="entry name" value="AsnC_trans_reg"/>
    <property type="match status" value="1"/>
</dbReference>
<dbReference type="Pfam" id="PF13412">
    <property type="entry name" value="HTH_24"/>
    <property type="match status" value="1"/>
</dbReference>
<keyword evidence="6" id="KW-1185">Reference proteome</keyword>
<reference evidence="5" key="1">
    <citation type="submission" date="2021-04" db="EMBL/GenBank/DDBJ databases">
        <authorList>
            <person name="Pira H."/>
            <person name="Risdian C."/>
            <person name="Wink J."/>
        </authorList>
    </citation>
    <scope>NUCLEOTIDE SEQUENCE</scope>
    <source>
        <strain evidence="5">WH158</strain>
    </source>
</reference>
<name>A0A9X1F4B7_9SPHN</name>
<dbReference type="PROSITE" id="PS50956">
    <property type="entry name" value="HTH_ASNC_2"/>
    <property type="match status" value="1"/>
</dbReference>
<dbReference type="InterPro" id="IPR011991">
    <property type="entry name" value="ArsR-like_HTH"/>
</dbReference>
<dbReference type="InterPro" id="IPR019887">
    <property type="entry name" value="Tscrpt_reg_AsnC/Lrp_C"/>
</dbReference>
<dbReference type="RefSeq" id="WP_218404325.1">
    <property type="nucleotide sequence ID" value="NZ_JAGSPC010000001.1"/>
</dbReference>
<dbReference type="GO" id="GO:0043565">
    <property type="term" value="F:sequence-specific DNA binding"/>
    <property type="evidence" value="ECO:0007669"/>
    <property type="project" value="InterPro"/>
</dbReference>
<evidence type="ECO:0000313" key="5">
    <source>
        <dbReference type="EMBL" id="MBV7259083.1"/>
    </source>
</evidence>
<gene>
    <name evidence="5" type="ORF">KCG46_05765</name>
</gene>
<dbReference type="PANTHER" id="PTHR30154:SF34">
    <property type="entry name" value="TRANSCRIPTIONAL REGULATOR AZLB"/>
    <property type="match status" value="1"/>
</dbReference>
<dbReference type="SMART" id="SM00344">
    <property type="entry name" value="HTH_ASNC"/>
    <property type="match status" value="1"/>
</dbReference>
<evidence type="ECO:0000259" key="4">
    <source>
        <dbReference type="PROSITE" id="PS50956"/>
    </source>
</evidence>
<dbReference type="Proteomes" id="UP001138681">
    <property type="component" value="Unassembled WGS sequence"/>
</dbReference>
<proteinExistence type="predicted"/>
<keyword evidence="3" id="KW-0804">Transcription</keyword>
<evidence type="ECO:0000256" key="2">
    <source>
        <dbReference type="ARBA" id="ARBA00023125"/>
    </source>
</evidence>
<comment type="caution">
    <text evidence="5">The sequence shown here is derived from an EMBL/GenBank/DDBJ whole genome shotgun (WGS) entry which is preliminary data.</text>
</comment>
<sequence length="156" mass="18006">MIENAQTPLDACDRRILAEIQHDLRRSPDEIAEAAGTSVSSYRRRLKRLRESGVIEREVALVRHGQLGIDIIVMVSLNEERGPEYDRLKRIYRRSPQITQCYSVTGDADLILHVHMPDMATFENWIETNIIEDQAVKRCTSHVVYSRVKFETAIEL</sequence>
<evidence type="ECO:0000313" key="6">
    <source>
        <dbReference type="Proteomes" id="UP001138681"/>
    </source>
</evidence>
<dbReference type="GO" id="GO:0006355">
    <property type="term" value="P:regulation of DNA-templated transcription"/>
    <property type="evidence" value="ECO:0007669"/>
    <property type="project" value="UniProtKB-ARBA"/>
</dbReference>
<organism evidence="5 6">
    <name type="scientific">Erythrobacter crassostreae</name>
    <dbReference type="NCBI Taxonomy" id="2828328"/>
    <lineage>
        <taxon>Bacteria</taxon>
        <taxon>Pseudomonadati</taxon>
        <taxon>Pseudomonadota</taxon>
        <taxon>Alphaproteobacteria</taxon>
        <taxon>Sphingomonadales</taxon>
        <taxon>Erythrobacteraceae</taxon>
        <taxon>Erythrobacter/Porphyrobacter group</taxon>
        <taxon>Erythrobacter</taxon>
    </lineage>
</organism>